<evidence type="ECO:0000256" key="1">
    <source>
        <dbReference type="SAM" id="Phobius"/>
    </source>
</evidence>
<keyword evidence="1" id="KW-0472">Membrane</keyword>
<feature type="transmembrane region" description="Helical" evidence="1">
    <location>
        <begin position="15"/>
        <end position="37"/>
    </location>
</feature>
<evidence type="ECO:0000313" key="3">
    <source>
        <dbReference type="Proteomes" id="UP000245207"/>
    </source>
</evidence>
<keyword evidence="3" id="KW-1185">Reference proteome</keyword>
<gene>
    <name evidence="2" type="ORF">CTI12_AA345440</name>
</gene>
<dbReference type="OrthoDB" id="1470350at2759"/>
<dbReference type="STRING" id="35608.A0A2U1MSY4"/>
<keyword evidence="1" id="KW-0812">Transmembrane</keyword>
<protein>
    <submittedName>
        <fullName evidence="2">Cytochrome P450</fullName>
    </submittedName>
</protein>
<dbReference type="Proteomes" id="UP000245207">
    <property type="component" value="Unassembled WGS sequence"/>
</dbReference>
<dbReference type="AlphaFoldDB" id="A0A2U1MSY4"/>
<evidence type="ECO:0000313" key="2">
    <source>
        <dbReference type="EMBL" id="PWA64324.1"/>
    </source>
</evidence>
<reference evidence="2 3" key="1">
    <citation type="journal article" date="2018" name="Mol. Plant">
        <title>The genome of Artemisia annua provides insight into the evolution of Asteraceae family and artemisinin biosynthesis.</title>
        <authorList>
            <person name="Shen Q."/>
            <person name="Zhang L."/>
            <person name="Liao Z."/>
            <person name="Wang S."/>
            <person name="Yan T."/>
            <person name="Shi P."/>
            <person name="Liu M."/>
            <person name="Fu X."/>
            <person name="Pan Q."/>
            <person name="Wang Y."/>
            <person name="Lv Z."/>
            <person name="Lu X."/>
            <person name="Zhang F."/>
            <person name="Jiang W."/>
            <person name="Ma Y."/>
            <person name="Chen M."/>
            <person name="Hao X."/>
            <person name="Li L."/>
            <person name="Tang Y."/>
            <person name="Lv G."/>
            <person name="Zhou Y."/>
            <person name="Sun X."/>
            <person name="Brodelius P.E."/>
            <person name="Rose J.K.C."/>
            <person name="Tang K."/>
        </authorList>
    </citation>
    <scope>NUCLEOTIDE SEQUENCE [LARGE SCALE GENOMIC DNA]</scope>
    <source>
        <strain evidence="3">cv. Huhao1</strain>
        <tissue evidence="2">Leaf</tissue>
    </source>
</reference>
<name>A0A2U1MSY4_ARTAN</name>
<keyword evidence="1" id="KW-1133">Transmembrane helix</keyword>
<comment type="caution">
    <text evidence="2">The sequence shown here is derived from an EMBL/GenBank/DDBJ whole genome shotgun (WGS) entry which is preliminary data.</text>
</comment>
<dbReference type="EMBL" id="PKPP01004444">
    <property type="protein sequence ID" value="PWA64324.1"/>
    <property type="molecule type" value="Genomic_DNA"/>
</dbReference>
<sequence>MWTLSFMEIMSISKWISSSCGVAMVVLTAWSLLKWVWMQPRKLERHLRLQGIKGTSYKFLFGDTKEMRQMVKEANQKPINIHDDIIPRLMPFVYKATKTYGISLQTQNPFRIKLELNNDDRLITSYVVMVVGIKLNSV</sequence>
<organism evidence="2 3">
    <name type="scientific">Artemisia annua</name>
    <name type="common">Sweet wormwood</name>
    <dbReference type="NCBI Taxonomy" id="35608"/>
    <lineage>
        <taxon>Eukaryota</taxon>
        <taxon>Viridiplantae</taxon>
        <taxon>Streptophyta</taxon>
        <taxon>Embryophyta</taxon>
        <taxon>Tracheophyta</taxon>
        <taxon>Spermatophyta</taxon>
        <taxon>Magnoliopsida</taxon>
        <taxon>eudicotyledons</taxon>
        <taxon>Gunneridae</taxon>
        <taxon>Pentapetalae</taxon>
        <taxon>asterids</taxon>
        <taxon>campanulids</taxon>
        <taxon>Asterales</taxon>
        <taxon>Asteraceae</taxon>
        <taxon>Asteroideae</taxon>
        <taxon>Anthemideae</taxon>
        <taxon>Artemisiinae</taxon>
        <taxon>Artemisia</taxon>
    </lineage>
</organism>
<accession>A0A2U1MSY4</accession>
<proteinExistence type="predicted"/>